<accession>A0A0D7BN77</accession>
<dbReference type="PROSITE" id="PS50181">
    <property type="entry name" value="FBOX"/>
    <property type="match status" value="1"/>
</dbReference>
<organism evidence="2 3">
    <name type="scientific">Cylindrobasidium torrendii FP15055 ss-10</name>
    <dbReference type="NCBI Taxonomy" id="1314674"/>
    <lineage>
        <taxon>Eukaryota</taxon>
        <taxon>Fungi</taxon>
        <taxon>Dikarya</taxon>
        <taxon>Basidiomycota</taxon>
        <taxon>Agaricomycotina</taxon>
        <taxon>Agaricomycetes</taxon>
        <taxon>Agaricomycetidae</taxon>
        <taxon>Agaricales</taxon>
        <taxon>Marasmiineae</taxon>
        <taxon>Physalacriaceae</taxon>
        <taxon>Cylindrobasidium</taxon>
    </lineage>
</organism>
<dbReference type="Proteomes" id="UP000054007">
    <property type="component" value="Unassembled WGS sequence"/>
</dbReference>
<dbReference type="InterPro" id="IPR001810">
    <property type="entry name" value="F-box_dom"/>
</dbReference>
<evidence type="ECO:0000313" key="2">
    <source>
        <dbReference type="EMBL" id="KIY72013.1"/>
    </source>
</evidence>
<dbReference type="InterPro" id="IPR032675">
    <property type="entry name" value="LRR_dom_sf"/>
</dbReference>
<evidence type="ECO:0000313" key="3">
    <source>
        <dbReference type="Proteomes" id="UP000054007"/>
    </source>
</evidence>
<dbReference type="SUPFAM" id="SSF48452">
    <property type="entry name" value="TPR-like"/>
    <property type="match status" value="1"/>
</dbReference>
<proteinExistence type="predicted"/>
<dbReference type="EMBL" id="KN880448">
    <property type="protein sequence ID" value="KIY72013.1"/>
    <property type="molecule type" value="Genomic_DNA"/>
</dbReference>
<dbReference type="STRING" id="1314674.A0A0D7BN77"/>
<dbReference type="Gene3D" id="1.20.1280.50">
    <property type="match status" value="1"/>
</dbReference>
<feature type="domain" description="F-box" evidence="1">
    <location>
        <begin position="129"/>
        <end position="179"/>
    </location>
</feature>
<dbReference type="AlphaFoldDB" id="A0A0D7BN77"/>
<sequence>MAWKPHFETAMKAFRENSYNEALSACTEAIDKSGSHTPYYIIDCRSAINEKLGKLRDALLDAKRVIDLAPTRWQGYSRSARLFHRASKFDQCISMAEMAIARLDKTDTKRREEMATLISQAEQDRKQRTCYIVRLPVELLVEAFQYLVQADAPTVLIISAVCSHWRKIAIETQVLWDTLTLTGKHPKRKTALWLARAKGRFRVINLRLTCLPPNWTSDLLDQGVRWDCLRECRQEDWDIITPRDQADREAIAKNLEILEIHDKIFNMTRNNLLNLPFKSLHTLRLDGAMFGPLMPAPPTLRHFSVTSTSTRHLIDIYDFIRGAPDIETLAFNTPLIGVLDPTNEQTPALVLPRVESFRIERVNADVLSLFTVFQFPVLRELSIVQSPPALDAALSALETTALVSLTLDSCIVDADAILGLIRASPELETLALRRLVNGVINPVLETLIAESAQGVGRAIRNLDASGCQDLRTGPIMRLVSQKETALAQVEKETDTVDDPPAQPVPVLDSLRVSGCPLFESGQLPWLRQRIKLVECVYMTKKAAKARR</sequence>
<gene>
    <name evidence="2" type="ORF">CYLTODRAFT_486791</name>
</gene>
<dbReference type="Pfam" id="PF12937">
    <property type="entry name" value="F-box-like"/>
    <property type="match status" value="1"/>
</dbReference>
<evidence type="ECO:0000259" key="1">
    <source>
        <dbReference type="PROSITE" id="PS50181"/>
    </source>
</evidence>
<protein>
    <recommendedName>
        <fullName evidence="1">F-box domain-containing protein</fullName>
    </recommendedName>
</protein>
<dbReference type="SUPFAM" id="SSF52058">
    <property type="entry name" value="L domain-like"/>
    <property type="match status" value="1"/>
</dbReference>
<name>A0A0D7BN77_9AGAR</name>
<dbReference type="Gene3D" id="1.25.40.10">
    <property type="entry name" value="Tetratricopeptide repeat domain"/>
    <property type="match status" value="1"/>
</dbReference>
<keyword evidence="3" id="KW-1185">Reference proteome</keyword>
<dbReference type="InterPro" id="IPR011990">
    <property type="entry name" value="TPR-like_helical_dom_sf"/>
</dbReference>
<dbReference type="SUPFAM" id="SSF81383">
    <property type="entry name" value="F-box domain"/>
    <property type="match status" value="1"/>
</dbReference>
<dbReference type="InterPro" id="IPR036047">
    <property type="entry name" value="F-box-like_dom_sf"/>
</dbReference>
<dbReference type="OrthoDB" id="2423701at2759"/>
<dbReference type="Gene3D" id="3.80.10.10">
    <property type="entry name" value="Ribonuclease Inhibitor"/>
    <property type="match status" value="1"/>
</dbReference>
<reference evidence="2 3" key="1">
    <citation type="journal article" date="2015" name="Fungal Genet. Biol.">
        <title>Evolution of novel wood decay mechanisms in Agaricales revealed by the genome sequences of Fistulina hepatica and Cylindrobasidium torrendii.</title>
        <authorList>
            <person name="Floudas D."/>
            <person name="Held B.W."/>
            <person name="Riley R."/>
            <person name="Nagy L.G."/>
            <person name="Koehler G."/>
            <person name="Ransdell A.S."/>
            <person name="Younus H."/>
            <person name="Chow J."/>
            <person name="Chiniquy J."/>
            <person name="Lipzen A."/>
            <person name="Tritt A."/>
            <person name="Sun H."/>
            <person name="Haridas S."/>
            <person name="LaButti K."/>
            <person name="Ohm R.A."/>
            <person name="Kues U."/>
            <person name="Blanchette R.A."/>
            <person name="Grigoriev I.V."/>
            <person name="Minto R.E."/>
            <person name="Hibbett D.S."/>
        </authorList>
    </citation>
    <scope>NUCLEOTIDE SEQUENCE [LARGE SCALE GENOMIC DNA]</scope>
    <source>
        <strain evidence="2 3">FP15055 ss-10</strain>
    </source>
</reference>